<feature type="transmembrane region" description="Helical" evidence="1">
    <location>
        <begin position="60"/>
        <end position="78"/>
    </location>
</feature>
<sequence length="89" mass="10354">MCFCCCDQHSLQKIKSQALSFEQRVVLKRLLFLCQGQVSIKAMNADPTIRFAANENAKRYMMMVSYFMIIANILTGFLPREYSNHFFCV</sequence>
<keyword evidence="1" id="KW-0812">Transmembrane</keyword>
<dbReference type="AlphaFoldDB" id="A0A1J3FL81"/>
<evidence type="ECO:0000313" key="2">
    <source>
        <dbReference type="EMBL" id="JAU42460.1"/>
    </source>
</evidence>
<reference evidence="2" key="1">
    <citation type="submission" date="2016-07" db="EMBL/GenBank/DDBJ databases">
        <title>De novo transcriptome assembly of four accessions of the metal hyperaccumulator plant Noccaea caerulescens.</title>
        <authorList>
            <person name="Blande D."/>
            <person name="Halimaa P."/>
            <person name="Tervahauta A.I."/>
            <person name="Aarts M.G."/>
            <person name="Karenlampi S.O."/>
        </authorList>
    </citation>
    <scope>NUCLEOTIDE SEQUENCE</scope>
</reference>
<accession>A0A1J3FL81</accession>
<keyword evidence="1" id="KW-1133">Transmembrane helix</keyword>
<dbReference type="EMBL" id="GEVK01010372">
    <property type="protein sequence ID" value="JAU42460.1"/>
    <property type="molecule type" value="Transcribed_RNA"/>
</dbReference>
<organism evidence="2">
    <name type="scientific">Noccaea caerulescens</name>
    <name type="common">Alpine penny-cress</name>
    <name type="synonym">Thlaspi caerulescens</name>
    <dbReference type="NCBI Taxonomy" id="107243"/>
    <lineage>
        <taxon>Eukaryota</taxon>
        <taxon>Viridiplantae</taxon>
        <taxon>Streptophyta</taxon>
        <taxon>Embryophyta</taxon>
        <taxon>Tracheophyta</taxon>
        <taxon>Spermatophyta</taxon>
        <taxon>Magnoliopsida</taxon>
        <taxon>eudicotyledons</taxon>
        <taxon>Gunneridae</taxon>
        <taxon>Pentapetalae</taxon>
        <taxon>rosids</taxon>
        <taxon>malvids</taxon>
        <taxon>Brassicales</taxon>
        <taxon>Brassicaceae</taxon>
        <taxon>Coluteocarpeae</taxon>
        <taxon>Noccaea</taxon>
    </lineage>
</organism>
<keyword evidence="1" id="KW-0472">Membrane</keyword>
<proteinExistence type="predicted"/>
<evidence type="ECO:0000256" key="1">
    <source>
        <dbReference type="SAM" id="Phobius"/>
    </source>
</evidence>
<protein>
    <submittedName>
        <fullName evidence="2">Uncharacterized protein</fullName>
    </submittedName>
</protein>
<name>A0A1J3FL81_NOCCA</name>
<gene>
    <name evidence="2" type="ORF">LC_TR7376_c1_g1_i1_g.25103</name>
</gene>